<evidence type="ECO:0000313" key="3">
    <source>
        <dbReference type="Proteomes" id="UP001140076"/>
    </source>
</evidence>
<organism evidence="2 3">
    <name type="scientific">Streptomonospora mangrovi</name>
    <dbReference type="NCBI Taxonomy" id="2883123"/>
    <lineage>
        <taxon>Bacteria</taxon>
        <taxon>Bacillati</taxon>
        <taxon>Actinomycetota</taxon>
        <taxon>Actinomycetes</taxon>
        <taxon>Streptosporangiales</taxon>
        <taxon>Nocardiopsidaceae</taxon>
        <taxon>Streptomonospora</taxon>
    </lineage>
</organism>
<feature type="transmembrane region" description="Helical" evidence="1">
    <location>
        <begin position="114"/>
        <end position="131"/>
    </location>
</feature>
<dbReference type="EMBL" id="JAJAQC010000055">
    <property type="protein sequence ID" value="MDA0567366.1"/>
    <property type="molecule type" value="Genomic_DNA"/>
</dbReference>
<dbReference type="RefSeq" id="WP_270074614.1">
    <property type="nucleotide sequence ID" value="NZ_JAJAQC010000055.1"/>
</dbReference>
<dbReference type="Proteomes" id="UP001140076">
    <property type="component" value="Unassembled WGS sequence"/>
</dbReference>
<protein>
    <submittedName>
        <fullName evidence="2">Uncharacterized protein</fullName>
    </submittedName>
</protein>
<gene>
    <name evidence="2" type="ORF">LG943_24030</name>
</gene>
<keyword evidence="1" id="KW-0472">Membrane</keyword>
<keyword evidence="1" id="KW-0812">Transmembrane</keyword>
<comment type="caution">
    <text evidence="2">The sequence shown here is derived from an EMBL/GenBank/DDBJ whole genome shotgun (WGS) entry which is preliminary data.</text>
</comment>
<dbReference type="AlphaFoldDB" id="A0A9X3P008"/>
<keyword evidence="3" id="KW-1185">Reference proteome</keyword>
<feature type="transmembrane region" description="Helical" evidence="1">
    <location>
        <begin position="79"/>
        <end position="102"/>
    </location>
</feature>
<reference evidence="2" key="1">
    <citation type="submission" date="2021-10" db="EMBL/GenBank/DDBJ databases">
        <title>Streptomonospora sp. nov., isolated from mangrove soil.</title>
        <authorList>
            <person name="Chen X."/>
            <person name="Ge X."/>
            <person name="Liu W."/>
        </authorList>
    </citation>
    <scope>NUCLEOTIDE SEQUENCE</scope>
    <source>
        <strain evidence="2">S1-112</strain>
    </source>
</reference>
<proteinExistence type="predicted"/>
<evidence type="ECO:0000313" key="2">
    <source>
        <dbReference type="EMBL" id="MDA0567366.1"/>
    </source>
</evidence>
<keyword evidence="1" id="KW-1133">Transmembrane helix</keyword>
<feature type="transmembrane region" description="Helical" evidence="1">
    <location>
        <begin position="36"/>
        <end position="58"/>
    </location>
</feature>
<evidence type="ECO:0000256" key="1">
    <source>
        <dbReference type="SAM" id="Phobius"/>
    </source>
</evidence>
<accession>A0A9X3P008</accession>
<sequence length="140" mass="14519">MDSLQPLRALAALFGLGAALATAALAYYGNSVGHSPGVVASFAACVVGGLSLAVYYGISLHLHRRPPPAEASHTKRRAIAGVGYALVATSALFPLLAAWLVFTEDVGLEIAQGFLPGVFCPLMVGTRLLHIRKHGIARSA</sequence>
<name>A0A9X3P008_9ACTN</name>